<keyword evidence="3" id="KW-1185">Reference proteome</keyword>
<reference evidence="2" key="1">
    <citation type="submission" date="2023-06" db="EMBL/GenBank/DDBJ databases">
        <title>Survivors Of The Sea: Transcriptome response of Skeletonema marinoi to long-term dormancy.</title>
        <authorList>
            <person name="Pinder M.I.M."/>
            <person name="Kourtchenko O."/>
            <person name="Robertson E.K."/>
            <person name="Larsson T."/>
            <person name="Maumus F."/>
            <person name="Osuna-Cruz C.M."/>
            <person name="Vancaester E."/>
            <person name="Stenow R."/>
            <person name="Vandepoele K."/>
            <person name="Ploug H."/>
            <person name="Bruchert V."/>
            <person name="Godhe A."/>
            <person name="Topel M."/>
        </authorList>
    </citation>
    <scope>NUCLEOTIDE SEQUENCE</scope>
    <source>
        <strain evidence="2">R05AC</strain>
    </source>
</reference>
<name>A0AAD8Y3A9_9STRA</name>
<protein>
    <submittedName>
        <fullName evidence="2">Uncharacterized protein</fullName>
    </submittedName>
</protein>
<gene>
    <name evidence="2" type="ORF">QTG54_011295</name>
</gene>
<dbReference type="AlphaFoldDB" id="A0AAD8Y3A9"/>
<proteinExistence type="predicted"/>
<evidence type="ECO:0000256" key="1">
    <source>
        <dbReference type="SAM" id="MobiDB-lite"/>
    </source>
</evidence>
<sequence>MASLSSPMLLRAPPSTPIRTVSDMSSSSSVDDDLAKATNESLSMGTSIVKDMDNISFVLPPRHKLHLGLYINTAASPETKSTTSVTTTLNCHLASMQLGSENAVNGGVPGFPDFPDCWAGGQPSTPKASNRNSTRQTNKFSNSKGKQKRCHRRIRRTAVNIPFGSASTSSFSRAAVSLSPGRDMKKCARDERKLRRIAKVVQIKERRRRKKDMGDICRGMAAIKW</sequence>
<feature type="region of interest" description="Disordered" evidence="1">
    <location>
        <begin position="1"/>
        <end position="33"/>
    </location>
</feature>
<dbReference type="Proteomes" id="UP001224775">
    <property type="component" value="Unassembled WGS sequence"/>
</dbReference>
<evidence type="ECO:0000313" key="3">
    <source>
        <dbReference type="Proteomes" id="UP001224775"/>
    </source>
</evidence>
<organism evidence="2 3">
    <name type="scientific">Skeletonema marinoi</name>
    <dbReference type="NCBI Taxonomy" id="267567"/>
    <lineage>
        <taxon>Eukaryota</taxon>
        <taxon>Sar</taxon>
        <taxon>Stramenopiles</taxon>
        <taxon>Ochrophyta</taxon>
        <taxon>Bacillariophyta</taxon>
        <taxon>Coscinodiscophyceae</taxon>
        <taxon>Thalassiosirophycidae</taxon>
        <taxon>Thalassiosirales</taxon>
        <taxon>Skeletonemataceae</taxon>
        <taxon>Skeletonema</taxon>
        <taxon>Skeletonema marinoi-dohrnii complex</taxon>
    </lineage>
</organism>
<accession>A0AAD8Y3A9</accession>
<feature type="compositionally biased region" description="Polar residues" evidence="1">
    <location>
        <begin position="122"/>
        <end position="144"/>
    </location>
</feature>
<feature type="region of interest" description="Disordered" evidence="1">
    <location>
        <begin position="117"/>
        <end position="152"/>
    </location>
</feature>
<comment type="caution">
    <text evidence="2">The sequence shown here is derived from an EMBL/GenBank/DDBJ whole genome shotgun (WGS) entry which is preliminary data.</text>
</comment>
<dbReference type="EMBL" id="JATAAI010000022">
    <property type="protein sequence ID" value="KAK1738001.1"/>
    <property type="molecule type" value="Genomic_DNA"/>
</dbReference>
<evidence type="ECO:0000313" key="2">
    <source>
        <dbReference type="EMBL" id="KAK1738001.1"/>
    </source>
</evidence>